<dbReference type="CDD" id="cd19499">
    <property type="entry name" value="RecA-like_ClpB_Hsp104-like"/>
    <property type="match status" value="1"/>
</dbReference>
<dbReference type="KEGG" id="lip:LI0618"/>
<keyword evidence="2 6" id="KW-0547">Nucleotide-binding</keyword>
<dbReference type="GO" id="GO:0005737">
    <property type="term" value="C:cytoplasm"/>
    <property type="evidence" value="ECO:0007669"/>
    <property type="project" value="TreeGrafter"/>
</dbReference>
<dbReference type="AlphaFoldDB" id="Q1MQQ5"/>
<dbReference type="Pfam" id="PF00004">
    <property type="entry name" value="AAA"/>
    <property type="match status" value="1"/>
</dbReference>
<dbReference type="GO" id="GO:0043335">
    <property type="term" value="P:protein unfolding"/>
    <property type="evidence" value="ECO:0007669"/>
    <property type="project" value="InterPro"/>
</dbReference>
<comment type="similarity">
    <text evidence="6">Belongs to the ClpA/ClpB family.</text>
</comment>
<dbReference type="PROSITE" id="PS00871">
    <property type="entry name" value="CLPAB_2"/>
    <property type="match status" value="1"/>
</dbReference>
<dbReference type="EMBL" id="AM180252">
    <property type="protein sequence ID" value="CAJ54672.1"/>
    <property type="molecule type" value="Genomic_DNA"/>
</dbReference>
<dbReference type="PROSITE" id="PS51903">
    <property type="entry name" value="CLP_R"/>
    <property type="match status" value="1"/>
</dbReference>
<reference evidence="8 9" key="1">
    <citation type="submission" date="2005-11" db="EMBL/GenBank/DDBJ databases">
        <title>The complete genome sequence of Lawsonia intracellularis: the causative agent of proliferative enteropathy.</title>
        <authorList>
            <person name="Kaur K."/>
            <person name="Zhang Q."/>
            <person name="Beckler D."/>
            <person name="Munir S."/>
            <person name="Li L."/>
            <person name="Kinsley K."/>
            <person name="Herron L."/>
            <person name="Peterson A."/>
            <person name="May B."/>
            <person name="Singh S."/>
            <person name="Gebhart C."/>
            <person name="Kapur V."/>
        </authorList>
    </citation>
    <scope>NUCLEOTIDE SEQUENCE [LARGE SCALE GENOMIC DNA]</scope>
    <source>
        <strain evidence="8 9">PHE/MN1-00</strain>
    </source>
</reference>
<dbReference type="GO" id="GO:0034605">
    <property type="term" value="P:cellular response to heat"/>
    <property type="evidence" value="ECO:0007669"/>
    <property type="project" value="TreeGrafter"/>
</dbReference>
<evidence type="ECO:0000256" key="1">
    <source>
        <dbReference type="ARBA" id="ARBA00022737"/>
    </source>
</evidence>
<dbReference type="Pfam" id="PF07724">
    <property type="entry name" value="AAA_2"/>
    <property type="match status" value="1"/>
</dbReference>
<dbReference type="InterPro" id="IPR001270">
    <property type="entry name" value="ClpA/B"/>
</dbReference>
<protein>
    <submittedName>
        <fullName evidence="8">ATPases with chaperone activity, ATP-binding subunit</fullName>
    </submittedName>
</protein>
<keyword evidence="3 6" id="KW-0067">ATP-binding</keyword>
<dbReference type="RefSeq" id="WP_011526701.1">
    <property type="nucleotide sequence ID" value="NC_008011.1"/>
</dbReference>
<dbReference type="SUPFAM" id="SSF81923">
    <property type="entry name" value="Double Clp-N motif"/>
    <property type="match status" value="1"/>
</dbReference>
<dbReference type="GO" id="GO:0005524">
    <property type="term" value="F:ATP binding"/>
    <property type="evidence" value="ECO:0007669"/>
    <property type="project" value="UniProtKB-KW"/>
</dbReference>
<gene>
    <name evidence="8" type="ordered locus">LI0618</name>
</gene>
<dbReference type="InterPro" id="IPR019489">
    <property type="entry name" value="Clp_ATPase_C"/>
</dbReference>
<evidence type="ECO:0000259" key="7">
    <source>
        <dbReference type="PROSITE" id="PS51903"/>
    </source>
</evidence>
<dbReference type="InterPro" id="IPR003959">
    <property type="entry name" value="ATPase_AAA_core"/>
</dbReference>
<feature type="domain" description="Clp R" evidence="7">
    <location>
        <begin position="1"/>
        <end position="149"/>
    </location>
</feature>
<dbReference type="eggNOG" id="COG0542">
    <property type="taxonomic scope" value="Bacteria"/>
</dbReference>
<dbReference type="GO" id="GO:0016887">
    <property type="term" value="F:ATP hydrolysis activity"/>
    <property type="evidence" value="ECO:0007669"/>
    <property type="project" value="InterPro"/>
</dbReference>
<dbReference type="InterPro" id="IPR036628">
    <property type="entry name" value="Clp_N_dom_sf"/>
</dbReference>
<sequence length="748" mass="83170">MIGKEMQDVINIAITEVNKRHHEYLTLEHLLYGIVSETTGQKIIESCGGNTESIRAQLEQFFSTYLDTLDEAIPESEIPQTLAIQRVLENTIAHIHSSGRTQIEVGDVLAALLEEEESWAAYCLKKQGVTRIAVLEFISYGLPHSELGNDDFVKKAEESSEEKNPLTKYTIELTQKARNGEIDPLVGRDMEISRTIEVLARRKKNNPLYVGDPGTGKTAIAEGLALRIISGNVPEEFTSSLIFSLDMGALLAGARYRGDFEGRIKSVLSELSKQPKAILFIDEIHTIIGAGSTNGSAVDAANLLKPILTSGKLRCIGSTTHEEFRNHFVKDRALARRFQRIDIHEPSQDDCIAILKGLQSRYEKHHKVKYTPAALHTAVKLSARHITDRMLPDKAIDVLDEAGAAVHLRAGNKSKVLVTRQDIEKVISRMTGIPIKTVSGKEKDRLKNLKKDLSSHIYGQNEAIDKVTKAIFRSRAGLNRGNRPSGSFLFYGPTGVGKTELAKQIAEKLNIAFLRFDMSEYMEKHSVARLIGSPPGYVGFEQGGLLTEAVKKTPYCVVLLDEIEKAHPDIYNILLQVMDYGTLTDNTGRKTDFHNVILIMTSNAGAREMGITNMGFVSDDTNTISHKGRKAVESVFSPEFRNRLDAIVPFNNLSPELMNHIVEKNIKELTKGLAEKRVSVMLSSEAKKWLAQKGYDKKLGARPLQRLLRESLEDQLAEEILFGKLVKGGRVTVKPPLEEDSKLVVMLE</sequence>
<dbReference type="Gene3D" id="1.10.8.60">
    <property type="match status" value="2"/>
</dbReference>
<evidence type="ECO:0000256" key="6">
    <source>
        <dbReference type="RuleBase" id="RU004432"/>
    </source>
</evidence>
<dbReference type="Gene3D" id="1.10.1780.10">
    <property type="entry name" value="Clp, N-terminal domain"/>
    <property type="match status" value="1"/>
</dbReference>
<dbReference type="SMART" id="SM01086">
    <property type="entry name" value="ClpB_D2-small"/>
    <property type="match status" value="1"/>
</dbReference>
<dbReference type="SMART" id="SM00382">
    <property type="entry name" value="AAA"/>
    <property type="match status" value="2"/>
</dbReference>
<dbReference type="Gene3D" id="3.40.50.300">
    <property type="entry name" value="P-loop containing nucleotide triphosphate hydrolases"/>
    <property type="match status" value="2"/>
</dbReference>
<dbReference type="PANTHER" id="PTHR11638:SF111">
    <property type="entry name" value="ATP-DEPENDENT CLP PROTEASE ATP-BINDING SUBUNIT CLPA"/>
    <property type="match status" value="1"/>
</dbReference>
<dbReference type="PRINTS" id="PR00300">
    <property type="entry name" value="CLPPROTEASEA"/>
</dbReference>
<dbReference type="InterPro" id="IPR027417">
    <property type="entry name" value="P-loop_NTPase"/>
</dbReference>
<dbReference type="OrthoDB" id="9803641at2"/>
<dbReference type="Pfam" id="PF10431">
    <property type="entry name" value="ClpB_D2-small"/>
    <property type="match status" value="1"/>
</dbReference>
<dbReference type="InterPro" id="IPR004176">
    <property type="entry name" value="Clp_R_N"/>
</dbReference>
<dbReference type="PROSITE" id="PS00870">
    <property type="entry name" value="CLPAB_1"/>
    <property type="match status" value="1"/>
</dbReference>
<dbReference type="Pfam" id="PF17871">
    <property type="entry name" value="AAA_lid_9"/>
    <property type="match status" value="1"/>
</dbReference>
<dbReference type="InterPro" id="IPR018368">
    <property type="entry name" value="ClpA/B_CS1"/>
</dbReference>
<dbReference type="FunFam" id="3.40.50.300:FF:000025">
    <property type="entry name" value="ATP-dependent Clp protease subunit"/>
    <property type="match status" value="1"/>
</dbReference>
<keyword evidence="9" id="KW-1185">Reference proteome</keyword>
<keyword evidence="1 5" id="KW-0677">Repeat</keyword>
<evidence type="ECO:0000313" key="9">
    <source>
        <dbReference type="Proteomes" id="UP000002430"/>
    </source>
</evidence>
<evidence type="ECO:0000256" key="4">
    <source>
        <dbReference type="ARBA" id="ARBA00023186"/>
    </source>
</evidence>
<evidence type="ECO:0000256" key="2">
    <source>
        <dbReference type="ARBA" id="ARBA00022741"/>
    </source>
</evidence>
<dbReference type="SUPFAM" id="SSF52540">
    <property type="entry name" value="P-loop containing nucleoside triphosphate hydrolases"/>
    <property type="match status" value="2"/>
</dbReference>
<dbReference type="STRING" id="363253.LI0618"/>
<dbReference type="HOGENOM" id="CLU_005070_4_2_7"/>
<keyword evidence="4 6" id="KW-0143">Chaperone</keyword>
<accession>Q1MQQ5</accession>
<evidence type="ECO:0000256" key="5">
    <source>
        <dbReference type="PROSITE-ProRule" id="PRU01251"/>
    </source>
</evidence>
<name>Q1MQQ5_LAWIP</name>
<organism evidence="8 9">
    <name type="scientific">Lawsonia intracellularis (strain PHE/MN1-00)</name>
    <dbReference type="NCBI Taxonomy" id="363253"/>
    <lineage>
        <taxon>Bacteria</taxon>
        <taxon>Pseudomonadati</taxon>
        <taxon>Thermodesulfobacteriota</taxon>
        <taxon>Desulfovibrionia</taxon>
        <taxon>Desulfovibrionales</taxon>
        <taxon>Desulfovibrionaceae</taxon>
        <taxon>Lawsonia</taxon>
    </lineage>
</organism>
<proteinExistence type="inferred from homology"/>
<dbReference type="InterPro" id="IPR003593">
    <property type="entry name" value="AAA+_ATPase"/>
</dbReference>
<evidence type="ECO:0000256" key="3">
    <source>
        <dbReference type="ARBA" id="ARBA00022840"/>
    </source>
</evidence>
<dbReference type="InterPro" id="IPR028299">
    <property type="entry name" value="ClpA/B_CS2"/>
</dbReference>
<dbReference type="InterPro" id="IPR041546">
    <property type="entry name" value="ClpA/ClpB_AAA_lid"/>
</dbReference>
<dbReference type="PANTHER" id="PTHR11638">
    <property type="entry name" value="ATP-DEPENDENT CLP PROTEASE"/>
    <property type="match status" value="1"/>
</dbReference>
<dbReference type="NCBIfam" id="TIGR02639">
    <property type="entry name" value="ClpA"/>
    <property type="match status" value="1"/>
</dbReference>
<dbReference type="CDD" id="cd00009">
    <property type="entry name" value="AAA"/>
    <property type="match status" value="1"/>
</dbReference>
<dbReference type="Pfam" id="PF02861">
    <property type="entry name" value="Clp_N"/>
    <property type="match status" value="1"/>
</dbReference>
<dbReference type="InterPro" id="IPR013461">
    <property type="entry name" value="ClpA"/>
</dbReference>
<evidence type="ECO:0000313" key="8">
    <source>
        <dbReference type="EMBL" id="CAJ54672.1"/>
    </source>
</evidence>
<dbReference type="InterPro" id="IPR050130">
    <property type="entry name" value="ClpA_ClpB"/>
</dbReference>
<dbReference type="Proteomes" id="UP000002430">
    <property type="component" value="Chromosome"/>
</dbReference>